<name>A0A939J290_9HYPH</name>
<evidence type="ECO:0000256" key="4">
    <source>
        <dbReference type="ARBA" id="ARBA00022475"/>
    </source>
</evidence>
<dbReference type="PROSITE" id="PS00211">
    <property type="entry name" value="ABC_TRANSPORTER_1"/>
    <property type="match status" value="1"/>
</dbReference>
<protein>
    <submittedName>
        <fullName evidence="12">ABC transporter ATP-binding protein</fullName>
    </submittedName>
</protein>
<dbReference type="RefSeq" id="WP_207138122.1">
    <property type="nucleotide sequence ID" value="NZ_JAEKJZ010000001.1"/>
</dbReference>
<dbReference type="PROSITE" id="PS50893">
    <property type="entry name" value="ABC_TRANSPORTER_2"/>
    <property type="match status" value="2"/>
</dbReference>
<comment type="similarity">
    <text evidence="2">Belongs to the ABC transporter superfamily.</text>
</comment>
<proteinExistence type="inferred from homology"/>
<accession>A0A939J290</accession>
<sequence>MSETPAIELRKINKSFGPVHANKDIDLVVKKGSIHGIIGENGAGKSTLMSILYGFYNADDGDILVDGRTVTISDSKHAIALGIGMVHQHFMLVDNFSVLENVVLGAEDSGLLAGGLARAKRELKRLEEEYELRVDPEALIQDLPVGLQQRVEILKALYRSAEVLILDEPTGVLTPAEADHLFKILNVLKDEGKTILLITHKLREIMAVTDTVSVMRRGEMVATRETAGTTMEELAELMVGRSVLLRVDKKPAEPGAPVLEVENLTVTDKRGVQAVKDVSFTVRAGEIVGIAGVSGNGQSELLETLAGIRKATSGKLKINGETIDLGASTLDAADMRDKNMGHVPEDRHRMGLINSFAEYENSILGYHRDPAYSKGLLMDLAVIRKNAVAEIEKYDIRPPNPMLKTASFSGGNQQKIVLAREIERDPQVLLVGQPTRGVDIGAIEFIHRRLVELRDAGKGILLVSVELDEIRGLSDRVLVMFDGRIVGERGADADEGDLGLLMAGVDDTHSAPAEGGVQ</sequence>
<dbReference type="GO" id="GO:0005886">
    <property type="term" value="C:plasma membrane"/>
    <property type="evidence" value="ECO:0007669"/>
    <property type="project" value="UniProtKB-SubCell"/>
</dbReference>
<dbReference type="EMBL" id="JAEKJZ010000001">
    <property type="protein sequence ID" value="MBN9668835.1"/>
    <property type="molecule type" value="Genomic_DNA"/>
</dbReference>
<dbReference type="Gene3D" id="3.40.50.300">
    <property type="entry name" value="P-loop containing nucleotide triphosphate hydrolases"/>
    <property type="match status" value="2"/>
</dbReference>
<keyword evidence="9" id="KW-1278">Translocase</keyword>
<dbReference type="SUPFAM" id="SSF52540">
    <property type="entry name" value="P-loop containing nucleoside triphosphate hydrolases"/>
    <property type="match status" value="2"/>
</dbReference>
<dbReference type="PANTHER" id="PTHR43790">
    <property type="entry name" value="CARBOHYDRATE TRANSPORT ATP-BINDING PROTEIN MG119-RELATED"/>
    <property type="match status" value="1"/>
</dbReference>
<evidence type="ECO:0000313" key="13">
    <source>
        <dbReference type="Proteomes" id="UP000664096"/>
    </source>
</evidence>
<dbReference type="Pfam" id="PF00005">
    <property type="entry name" value="ABC_tran"/>
    <property type="match status" value="2"/>
</dbReference>
<keyword evidence="4" id="KW-1003">Cell membrane</keyword>
<evidence type="ECO:0000256" key="6">
    <source>
        <dbReference type="ARBA" id="ARBA00022737"/>
    </source>
</evidence>
<gene>
    <name evidence="12" type="ORF">JF539_00710</name>
</gene>
<reference evidence="12" key="1">
    <citation type="submission" date="2020-12" db="EMBL/GenBank/DDBJ databases">
        <title>Oil enriched cultivation method for isolating marine PHA-producing bacteria.</title>
        <authorList>
            <person name="Zheng W."/>
            <person name="Yu S."/>
            <person name="Huang Y."/>
        </authorList>
    </citation>
    <scope>NUCLEOTIDE SEQUENCE</scope>
    <source>
        <strain evidence="12">SY-2-12</strain>
    </source>
</reference>
<dbReference type="GO" id="GO:0016887">
    <property type="term" value="F:ATP hydrolysis activity"/>
    <property type="evidence" value="ECO:0007669"/>
    <property type="project" value="InterPro"/>
</dbReference>
<keyword evidence="3" id="KW-0813">Transport</keyword>
<evidence type="ECO:0000256" key="2">
    <source>
        <dbReference type="ARBA" id="ARBA00005417"/>
    </source>
</evidence>
<evidence type="ECO:0000313" key="12">
    <source>
        <dbReference type="EMBL" id="MBN9668835.1"/>
    </source>
</evidence>
<dbReference type="InterPro" id="IPR027417">
    <property type="entry name" value="P-loop_NTPase"/>
</dbReference>
<evidence type="ECO:0000256" key="9">
    <source>
        <dbReference type="ARBA" id="ARBA00022967"/>
    </source>
</evidence>
<dbReference type="SMART" id="SM00382">
    <property type="entry name" value="AAA"/>
    <property type="match status" value="2"/>
</dbReference>
<evidence type="ECO:0000256" key="10">
    <source>
        <dbReference type="ARBA" id="ARBA00023136"/>
    </source>
</evidence>
<keyword evidence="5" id="KW-0762">Sugar transport</keyword>
<dbReference type="GO" id="GO:0005524">
    <property type="term" value="F:ATP binding"/>
    <property type="evidence" value="ECO:0007669"/>
    <property type="project" value="UniProtKB-KW"/>
</dbReference>
<dbReference type="InterPro" id="IPR003439">
    <property type="entry name" value="ABC_transporter-like_ATP-bd"/>
</dbReference>
<dbReference type="Proteomes" id="UP000664096">
    <property type="component" value="Unassembled WGS sequence"/>
</dbReference>
<evidence type="ECO:0000256" key="5">
    <source>
        <dbReference type="ARBA" id="ARBA00022597"/>
    </source>
</evidence>
<keyword evidence="7" id="KW-0547">Nucleotide-binding</keyword>
<feature type="domain" description="ABC transporter" evidence="11">
    <location>
        <begin position="259"/>
        <end position="507"/>
    </location>
</feature>
<evidence type="ECO:0000256" key="1">
    <source>
        <dbReference type="ARBA" id="ARBA00004202"/>
    </source>
</evidence>
<comment type="caution">
    <text evidence="12">The sequence shown here is derived from an EMBL/GenBank/DDBJ whole genome shotgun (WGS) entry which is preliminary data.</text>
</comment>
<dbReference type="CDD" id="cd03215">
    <property type="entry name" value="ABC_Carb_Monos_II"/>
    <property type="match status" value="1"/>
</dbReference>
<evidence type="ECO:0000256" key="8">
    <source>
        <dbReference type="ARBA" id="ARBA00022840"/>
    </source>
</evidence>
<dbReference type="AlphaFoldDB" id="A0A939J290"/>
<organism evidence="12 13">
    <name type="scientific">Roseibium aggregatum</name>
    <dbReference type="NCBI Taxonomy" id="187304"/>
    <lineage>
        <taxon>Bacteria</taxon>
        <taxon>Pseudomonadati</taxon>
        <taxon>Pseudomonadota</taxon>
        <taxon>Alphaproteobacteria</taxon>
        <taxon>Hyphomicrobiales</taxon>
        <taxon>Stappiaceae</taxon>
        <taxon>Roseibium</taxon>
    </lineage>
</organism>
<dbReference type="PANTHER" id="PTHR43790:SF4">
    <property type="entry name" value="GUANOSINE IMPORT ATP-BINDING PROTEIN NUPO"/>
    <property type="match status" value="1"/>
</dbReference>
<feature type="domain" description="ABC transporter" evidence="11">
    <location>
        <begin position="7"/>
        <end position="242"/>
    </location>
</feature>
<dbReference type="FunFam" id="3.40.50.300:FF:000127">
    <property type="entry name" value="Ribose import ATP-binding protein RbsA"/>
    <property type="match status" value="1"/>
</dbReference>
<dbReference type="CDD" id="cd03216">
    <property type="entry name" value="ABC_Carb_Monos_I"/>
    <property type="match status" value="1"/>
</dbReference>
<evidence type="ECO:0000256" key="3">
    <source>
        <dbReference type="ARBA" id="ARBA00022448"/>
    </source>
</evidence>
<keyword evidence="6" id="KW-0677">Repeat</keyword>
<dbReference type="InterPro" id="IPR003593">
    <property type="entry name" value="AAA+_ATPase"/>
</dbReference>
<dbReference type="InterPro" id="IPR017871">
    <property type="entry name" value="ABC_transporter-like_CS"/>
</dbReference>
<evidence type="ECO:0000256" key="7">
    <source>
        <dbReference type="ARBA" id="ARBA00022741"/>
    </source>
</evidence>
<keyword evidence="8 12" id="KW-0067">ATP-binding</keyword>
<dbReference type="InterPro" id="IPR050107">
    <property type="entry name" value="ABC_carbohydrate_import_ATPase"/>
</dbReference>
<comment type="subcellular location">
    <subcellularLocation>
        <location evidence="1">Cell membrane</location>
        <topology evidence="1">Peripheral membrane protein</topology>
    </subcellularLocation>
</comment>
<evidence type="ECO:0000259" key="11">
    <source>
        <dbReference type="PROSITE" id="PS50893"/>
    </source>
</evidence>
<keyword evidence="10" id="KW-0472">Membrane</keyword>